<organism evidence="1">
    <name type="scientific">marine metagenome</name>
    <dbReference type="NCBI Taxonomy" id="408172"/>
    <lineage>
        <taxon>unclassified sequences</taxon>
        <taxon>metagenomes</taxon>
        <taxon>ecological metagenomes</taxon>
    </lineage>
</organism>
<sequence>VGIFTDALYSRAKNPQHFNNVLPDPLKAASLDISFGLTDFTFQKSGLKPPTSVGKDFNCAP</sequence>
<proteinExistence type="predicted"/>
<name>A0A382XWQ3_9ZZZZ</name>
<protein>
    <submittedName>
        <fullName evidence="1">Uncharacterized protein</fullName>
    </submittedName>
</protein>
<gene>
    <name evidence="1" type="ORF">METZ01_LOCUS428144</name>
</gene>
<dbReference type="AlphaFoldDB" id="A0A382XWQ3"/>
<evidence type="ECO:0000313" key="1">
    <source>
        <dbReference type="EMBL" id="SVD75290.1"/>
    </source>
</evidence>
<accession>A0A382XWQ3</accession>
<reference evidence="1" key="1">
    <citation type="submission" date="2018-05" db="EMBL/GenBank/DDBJ databases">
        <authorList>
            <person name="Lanie J.A."/>
            <person name="Ng W.-L."/>
            <person name="Kazmierczak K.M."/>
            <person name="Andrzejewski T.M."/>
            <person name="Davidsen T.M."/>
            <person name="Wayne K.J."/>
            <person name="Tettelin H."/>
            <person name="Glass J.I."/>
            <person name="Rusch D."/>
            <person name="Podicherti R."/>
            <person name="Tsui H.-C.T."/>
            <person name="Winkler M.E."/>
        </authorList>
    </citation>
    <scope>NUCLEOTIDE SEQUENCE</scope>
</reference>
<dbReference type="EMBL" id="UINC01170975">
    <property type="protein sequence ID" value="SVD75290.1"/>
    <property type="molecule type" value="Genomic_DNA"/>
</dbReference>
<feature type="non-terminal residue" evidence="1">
    <location>
        <position position="1"/>
    </location>
</feature>